<gene>
    <name evidence="9" type="ORF">INP59_16055</name>
</gene>
<dbReference type="InterPro" id="IPR001041">
    <property type="entry name" value="2Fe-2S_ferredoxin-type"/>
</dbReference>
<dbReference type="CDD" id="cd06216">
    <property type="entry name" value="FNR_iron_sulfur_binding_2"/>
    <property type="match status" value="1"/>
</dbReference>
<keyword evidence="7" id="KW-0408">Iron</keyword>
<dbReference type="PANTHER" id="PTHR47354">
    <property type="entry name" value="NADH OXIDOREDUCTASE HCR"/>
    <property type="match status" value="1"/>
</dbReference>
<dbReference type="Proteomes" id="UP000593818">
    <property type="component" value="Chromosome"/>
</dbReference>
<evidence type="ECO:0000256" key="5">
    <source>
        <dbReference type="ARBA" id="ARBA00022827"/>
    </source>
</evidence>
<keyword evidence="2" id="KW-0285">Flavoprotein</keyword>
<name>A0A495NK62_9NOCA</name>
<keyword evidence="4" id="KW-0479">Metal-binding</keyword>
<evidence type="ECO:0000256" key="7">
    <source>
        <dbReference type="ARBA" id="ARBA00023004"/>
    </source>
</evidence>
<dbReference type="GO" id="GO:0046872">
    <property type="term" value="F:metal ion binding"/>
    <property type="evidence" value="ECO:0007669"/>
    <property type="project" value="UniProtKB-KW"/>
</dbReference>
<dbReference type="Gene3D" id="3.10.20.30">
    <property type="match status" value="1"/>
</dbReference>
<evidence type="ECO:0000256" key="8">
    <source>
        <dbReference type="ARBA" id="ARBA00023014"/>
    </source>
</evidence>
<dbReference type="Gene3D" id="2.40.30.10">
    <property type="entry name" value="Translation factors"/>
    <property type="match status" value="1"/>
</dbReference>
<dbReference type="InterPro" id="IPR050415">
    <property type="entry name" value="MRET"/>
</dbReference>
<dbReference type="Pfam" id="PF00111">
    <property type="entry name" value="Fer2"/>
    <property type="match status" value="1"/>
</dbReference>
<dbReference type="InterPro" id="IPR008333">
    <property type="entry name" value="Cbr1-like_FAD-bd_dom"/>
</dbReference>
<dbReference type="AlphaFoldDB" id="A0A495NK62"/>
<evidence type="ECO:0000256" key="3">
    <source>
        <dbReference type="ARBA" id="ARBA00022714"/>
    </source>
</evidence>
<organism evidence="9 10">
    <name type="scientific">Rhodococcus pyridinivorans</name>
    <dbReference type="NCBI Taxonomy" id="103816"/>
    <lineage>
        <taxon>Bacteria</taxon>
        <taxon>Bacillati</taxon>
        <taxon>Actinomycetota</taxon>
        <taxon>Actinomycetes</taxon>
        <taxon>Mycobacteriales</taxon>
        <taxon>Nocardiaceae</taxon>
        <taxon>Rhodococcus</taxon>
    </lineage>
</organism>
<dbReference type="PROSITE" id="PS51384">
    <property type="entry name" value="FAD_FR"/>
    <property type="match status" value="1"/>
</dbReference>
<dbReference type="SUPFAM" id="SSF54292">
    <property type="entry name" value="2Fe-2S ferredoxin-like"/>
    <property type="match status" value="1"/>
</dbReference>
<dbReference type="GeneID" id="29937767"/>
<dbReference type="Pfam" id="PF00175">
    <property type="entry name" value="NAD_binding_1"/>
    <property type="match status" value="1"/>
</dbReference>
<keyword evidence="8" id="KW-0411">Iron-sulfur</keyword>
<dbReference type="PRINTS" id="PR00371">
    <property type="entry name" value="FPNCR"/>
</dbReference>
<dbReference type="InterPro" id="IPR012675">
    <property type="entry name" value="Beta-grasp_dom_sf"/>
</dbReference>
<evidence type="ECO:0000256" key="2">
    <source>
        <dbReference type="ARBA" id="ARBA00022630"/>
    </source>
</evidence>
<dbReference type="SUPFAM" id="SSF63380">
    <property type="entry name" value="Riboflavin synthase domain-like"/>
    <property type="match status" value="1"/>
</dbReference>
<dbReference type="InterPro" id="IPR001709">
    <property type="entry name" value="Flavoprot_Pyr_Nucl_cyt_Rdtase"/>
</dbReference>
<proteinExistence type="predicted"/>
<evidence type="ECO:0000313" key="10">
    <source>
        <dbReference type="Proteomes" id="UP000593818"/>
    </source>
</evidence>
<keyword evidence="10" id="KW-1185">Reference proteome</keyword>
<accession>A0A495NK62</accession>
<dbReference type="InterPro" id="IPR036010">
    <property type="entry name" value="2Fe-2S_ferredoxin-like_sf"/>
</dbReference>
<dbReference type="InterPro" id="IPR039261">
    <property type="entry name" value="FNR_nucleotide-bd"/>
</dbReference>
<evidence type="ECO:0000313" key="9">
    <source>
        <dbReference type="EMBL" id="QOV97448.1"/>
    </source>
</evidence>
<dbReference type="GO" id="GO:0051537">
    <property type="term" value="F:2 iron, 2 sulfur cluster binding"/>
    <property type="evidence" value="ECO:0007669"/>
    <property type="project" value="UniProtKB-KW"/>
</dbReference>
<dbReference type="Pfam" id="PF00970">
    <property type="entry name" value="FAD_binding_6"/>
    <property type="match status" value="1"/>
</dbReference>
<keyword evidence="3" id="KW-0001">2Fe-2S</keyword>
<protein>
    <submittedName>
        <fullName evidence="9">Ferredoxin reductase</fullName>
    </submittedName>
</protein>
<dbReference type="Gene3D" id="3.40.50.80">
    <property type="entry name" value="Nucleotide-binding domain of ferredoxin-NADP reductase (FNR) module"/>
    <property type="match status" value="1"/>
</dbReference>
<keyword evidence="5" id="KW-0274">FAD</keyword>
<dbReference type="SUPFAM" id="SSF52343">
    <property type="entry name" value="Ferredoxin reductase-like, C-terminal NADP-linked domain"/>
    <property type="match status" value="1"/>
</dbReference>
<evidence type="ECO:0000256" key="4">
    <source>
        <dbReference type="ARBA" id="ARBA00022723"/>
    </source>
</evidence>
<dbReference type="PROSITE" id="PS51085">
    <property type="entry name" value="2FE2S_FER_2"/>
    <property type="match status" value="1"/>
</dbReference>
<dbReference type="InterPro" id="IPR017938">
    <property type="entry name" value="Riboflavin_synthase-like_b-brl"/>
</dbReference>
<keyword evidence="6" id="KW-0560">Oxidoreductase</keyword>
<sequence length="376" mass="41111">MGLKEWIEKPAAHVAPGEKSLSNVLRGAVARLTTPLLPDDYLHLVNPLWSARELRGRIVSVRQETPDSATIVIRPGWGFDFGYAPGQYIGIGLHVDGRWHWRSYSLTSSPTWDDKVISIAVKAMPEGFLSSHLVGGVPEGTVVRLAAPKGDFVLPDPPPAKILFLTAGSGITPIMSMLRTLDRRAVERELDLPDVVHIHSAPTAENVMFRSELERFDATHDRFRVHVRHTREKGKFALSELDEVCPDWRERQTWACGPQQMLDDITAHWAAEGIEDQVHLERFAVSRADTSGSGGTITFAKSGKTVTVDGATTILEAGESVGALMPFGCRMGICQTCVVPLEKGHVVDLRSGKEHAEGERVQTCISAAAGDCTLDV</sequence>
<evidence type="ECO:0000256" key="6">
    <source>
        <dbReference type="ARBA" id="ARBA00023002"/>
    </source>
</evidence>
<dbReference type="CDD" id="cd00207">
    <property type="entry name" value="fer2"/>
    <property type="match status" value="1"/>
</dbReference>
<dbReference type="InterPro" id="IPR017927">
    <property type="entry name" value="FAD-bd_FR_type"/>
</dbReference>
<evidence type="ECO:0000256" key="1">
    <source>
        <dbReference type="ARBA" id="ARBA00001974"/>
    </source>
</evidence>
<reference evidence="9 10" key="1">
    <citation type="submission" date="2020-10" db="EMBL/GenBank/DDBJ databases">
        <title>Whole genome sequence of oil-degrading bacteria Rhodococcus pyridinivorans strain 5Ap.</title>
        <authorList>
            <person name="Akhremchuk A.E."/>
            <person name="Valentovich L.N."/>
            <person name="Charniauskaya M.I."/>
            <person name="Bukliarevich H.A."/>
            <person name="Titok M.A."/>
        </authorList>
    </citation>
    <scope>NUCLEOTIDE SEQUENCE [LARGE SCALE GENOMIC DNA]</scope>
    <source>
        <strain evidence="9 10">5Ap</strain>
    </source>
</reference>
<dbReference type="GO" id="GO:0016491">
    <property type="term" value="F:oxidoreductase activity"/>
    <property type="evidence" value="ECO:0007669"/>
    <property type="project" value="UniProtKB-KW"/>
</dbReference>
<dbReference type="PANTHER" id="PTHR47354:SF6">
    <property type="entry name" value="NADH OXIDOREDUCTASE HCR"/>
    <property type="match status" value="1"/>
</dbReference>
<comment type="cofactor">
    <cofactor evidence="1">
        <name>FAD</name>
        <dbReference type="ChEBI" id="CHEBI:57692"/>
    </cofactor>
</comment>
<dbReference type="PRINTS" id="PR00410">
    <property type="entry name" value="PHEHYDRXLASE"/>
</dbReference>
<dbReference type="InterPro" id="IPR001433">
    <property type="entry name" value="OxRdtase_FAD/NAD-bd"/>
</dbReference>
<dbReference type="EMBL" id="CP063450">
    <property type="protein sequence ID" value="QOV97448.1"/>
    <property type="molecule type" value="Genomic_DNA"/>
</dbReference>
<dbReference type="RefSeq" id="WP_024101494.1">
    <property type="nucleotide sequence ID" value="NZ_CP022915.1"/>
</dbReference>